<feature type="binding site" evidence="7 9">
    <location>
        <position position="110"/>
    </location>
    <ligand>
        <name>substrate</name>
    </ligand>
</feature>
<dbReference type="GO" id="GO:0009423">
    <property type="term" value="P:chorismate biosynthetic process"/>
    <property type="evidence" value="ECO:0007669"/>
    <property type="project" value="UniProtKB-UniRule"/>
</dbReference>
<dbReference type="PIRSF" id="PIRSF001399">
    <property type="entry name" value="DHquinase_II"/>
    <property type="match status" value="1"/>
</dbReference>
<feature type="active site" description="Proton donor" evidence="7 8">
    <location>
        <position position="99"/>
    </location>
</feature>
<feature type="active site" description="Proton acceptor" evidence="7 8">
    <location>
        <position position="22"/>
    </location>
</feature>
<dbReference type="NCBIfam" id="NF003807">
    <property type="entry name" value="PRK05395.1-4"/>
    <property type="match status" value="1"/>
</dbReference>
<evidence type="ECO:0000256" key="2">
    <source>
        <dbReference type="ARBA" id="ARBA00004902"/>
    </source>
</evidence>
<evidence type="ECO:0000256" key="9">
    <source>
        <dbReference type="PIRSR" id="PIRSR001399-2"/>
    </source>
</evidence>
<dbReference type="PROSITE" id="PS01029">
    <property type="entry name" value="DEHYDROQUINASE_II"/>
    <property type="match status" value="1"/>
</dbReference>
<dbReference type="UniPathway" id="UPA00053">
    <property type="reaction ID" value="UER00086"/>
</dbReference>
<dbReference type="NCBIfam" id="TIGR01088">
    <property type="entry name" value="aroQ"/>
    <property type="match status" value="1"/>
</dbReference>
<dbReference type="Gene3D" id="3.40.50.9100">
    <property type="entry name" value="Dehydroquinase, class II"/>
    <property type="match status" value="1"/>
</dbReference>
<evidence type="ECO:0000256" key="4">
    <source>
        <dbReference type="ARBA" id="ARBA00011193"/>
    </source>
</evidence>
<evidence type="ECO:0000256" key="3">
    <source>
        <dbReference type="ARBA" id="ARBA00011037"/>
    </source>
</evidence>
<accession>A0A2M6W499</accession>
<comment type="subunit">
    <text evidence="4 7">Homododecamer.</text>
</comment>
<feature type="binding site" evidence="7 9">
    <location>
        <position position="79"/>
    </location>
    <ligand>
        <name>substrate</name>
    </ligand>
</feature>
<dbReference type="PANTHER" id="PTHR21272:SF3">
    <property type="entry name" value="CATABOLIC 3-DEHYDROQUINASE"/>
    <property type="match status" value="1"/>
</dbReference>
<dbReference type="InterPro" id="IPR018509">
    <property type="entry name" value="DHquinase_II_CS"/>
</dbReference>
<feature type="binding site" evidence="7 9">
    <location>
        <position position="73"/>
    </location>
    <ligand>
        <name>substrate</name>
    </ligand>
</feature>
<dbReference type="GO" id="GO:0009073">
    <property type="term" value="P:aromatic amino acid family biosynthetic process"/>
    <property type="evidence" value="ECO:0007669"/>
    <property type="project" value="UniProtKB-KW"/>
</dbReference>
<evidence type="ECO:0000256" key="1">
    <source>
        <dbReference type="ARBA" id="ARBA00001864"/>
    </source>
</evidence>
<feature type="site" description="Transition state stabilizer" evidence="7 10">
    <location>
        <position position="17"/>
    </location>
</feature>
<evidence type="ECO:0000256" key="6">
    <source>
        <dbReference type="ARBA" id="ARBA00023239"/>
    </source>
</evidence>
<dbReference type="EC" id="4.2.1.10" evidence="5 7"/>
<dbReference type="CDD" id="cd00466">
    <property type="entry name" value="DHQase_II"/>
    <property type="match status" value="1"/>
</dbReference>
<evidence type="ECO:0000256" key="7">
    <source>
        <dbReference type="HAMAP-Rule" id="MF_00169"/>
    </source>
</evidence>
<evidence type="ECO:0000256" key="5">
    <source>
        <dbReference type="ARBA" id="ARBA00012060"/>
    </source>
</evidence>
<comment type="similarity">
    <text evidence="3 7">Belongs to the type-II 3-dehydroquinase family.</text>
</comment>
<keyword evidence="7" id="KW-0028">Amino-acid biosynthesis</keyword>
<dbReference type="HAMAP" id="MF_00169">
    <property type="entry name" value="AroQ"/>
    <property type="match status" value="1"/>
</dbReference>
<dbReference type="InterPro" id="IPR001874">
    <property type="entry name" value="DHquinase_II"/>
</dbReference>
<dbReference type="GO" id="GO:0003855">
    <property type="term" value="F:3-dehydroquinate dehydratase activity"/>
    <property type="evidence" value="ECO:0007669"/>
    <property type="project" value="UniProtKB-UniRule"/>
</dbReference>
<keyword evidence="6 7" id="KW-0456">Lyase</keyword>
<protein>
    <recommendedName>
        <fullName evidence="5 7">3-dehydroquinate dehydratase</fullName>
        <shortName evidence="7">3-dehydroquinase</shortName>
        <ecNumber evidence="5 7">4.2.1.10</ecNumber>
    </recommendedName>
    <alternativeName>
        <fullName evidence="7">Type II DHQase</fullName>
    </alternativeName>
</protein>
<name>A0A2M6W499_9BACT</name>
<dbReference type="EMBL" id="PFBX01000022">
    <property type="protein sequence ID" value="PIT87555.1"/>
    <property type="molecule type" value="Genomic_DNA"/>
</dbReference>
<dbReference type="GO" id="GO:0008652">
    <property type="term" value="P:amino acid biosynthetic process"/>
    <property type="evidence" value="ECO:0007669"/>
    <property type="project" value="UniProtKB-KW"/>
</dbReference>
<dbReference type="SUPFAM" id="SSF52304">
    <property type="entry name" value="Type II 3-dehydroquinate dehydratase"/>
    <property type="match status" value="1"/>
</dbReference>
<comment type="catalytic activity">
    <reaction evidence="1 7">
        <text>3-dehydroquinate = 3-dehydroshikimate + H2O</text>
        <dbReference type="Rhea" id="RHEA:21096"/>
        <dbReference type="ChEBI" id="CHEBI:15377"/>
        <dbReference type="ChEBI" id="CHEBI:16630"/>
        <dbReference type="ChEBI" id="CHEBI:32364"/>
        <dbReference type="EC" id="4.2.1.10"/>
    </reaction>
</comment>
<reference evidence="12" key="1">
    <citation type="submission" date="2017-09" db="EMBL/GenBank/DDBJ databases">
        <title>Depth-based differentiation of microbial function through sediment-hosted aquifers and enrichment of novel symbionts in the deep terrestrial subsurface.</title>
        <authorList>
            <person name="Probst A.J."/>
            <person name="Ladd B."/>
            <person name="Jarett J.K."/>
            <person name="Geller-Mcgrath D.E."/>
            <person name="Sieber C.M.K."/>
            <person name="Emerson J.B."/>
            <person name="Anantharaman K."/>
            <person name="Thomas B.C."/>
            <person name="Malmstrom R."/>
            <person name="Stieglmeier M."/>
            <person name="Klingl A."/>
            <person name="Woyke T."/>
            <person name="Ryan C.M."/>
            <person name="Banfield J.F."/>
        </authorList>
    </citation>
    <scope>NUCLEOTIDE SEQUENCE [LARGE SCALE GENOMIC DNA]</scope>
</reference>
<comment type="pathway">
    <text evidence="2 7">Metabolic intermediate biosynthesis; chorismate biosynthesis; chorismate from D-erythrose 4-phosphate and phosphoenolpyruvate: step 3/7.</text>
</comment>
<dbReference type="GO" id="GO:0019631">
    <property type="term" value="P:quinate catabolic process"/>
    <property type="evidence" value="ECO:0007669"/>
    <property type="project" value="TreeGrafter"/>
</dbReference>
<feature type="binding site" evidence="7 9">
    <location>
        <position position="86"/>
    </location>
    <ligand>
        <name>substrate</name>
    </ligand>
</feature>
<dbReference type="AlphaFoldDB" id="A0A2M6W499"/>
<evidence type="ECO:0000256" key="8">
    <source>
        <dbReference type="PIRSR" id="PIRSR001399-1"/>
    </source>
</evidence>
<keyword evidence="7" id="KW-0057">Aromatic amino acid biosynthesis</keyword>
<dbReference type="NCBIfam" id="NF003805">
    <property type="entry name" value="PRK05395.1-2"/>
    <property type="match status" value="1"/>
</dbReference>
<evidence type="ECO:0000313" key="11">
    <source>
        <dbReference type="EMBL" id="PIT87555.1"/>
    </source>
</evidence>
<gene>
    <name evidence="7 11" type="primary">aroQ</name>
    <name evidence="11" type="ORF">COU31_02350</name>
</gene>
<proteinExistence type="inferred from homology"/>
<evidence type="ECO:0000256" key="10">
    <source>
        <dbReference type="PIRSR" id="PIRSR001399-3"/>
    </source>
</evidence>
<organism evidence="11 12">
    <name type="scientific">Candidatus Magasanikbacteria bacterium CG10_big_fil_rev_8_21_14_0_10_40_10</name>
    <dbReference type="NCBI Taxonomy" id="1974648"/>
    <lineage>
        <taxon>Bacteria</taxon>
        <taxon>Candidatus Magasanikiibacteriota</taxon>
    </lineage>
</organism>
<sequence length="146" mass="16522">MKILLIHGPNLNRLGQRDKQHYGGLTLKQLEDLVKQEANKNNCQIECYQSNHEGALIDFIQEHTDGADGIIINPGALTHYSYALHDALLDSGLPCVEVHLSDIKNREDWRRISVTAPACIKQISGQKEKGYIQAFKMIYDHTRNKA</sequence>
<comment type="function">
    <text evidence="7">Catalyzes a trans-dehydration via an enolate intermediate.</text>
</comment>
<comment type="caution">
    <text evidence="11">The sequence shown here is derived from an EMBL/GenBank/DDBJ whole genome shotgun (WGS) entry which is preliminary data.</text>
</comment>
<dbReference type="Pfam" id="PF01220">
    <property type="entry name" value="DHquinase_II"/>
    <property type="match status" value="1"/>
</dbReference>
<dbReference type="PANTHER" id="PTHR21272">
    <property type="entry name" value="CATABOLIC 3-DEHYDROQUINASE"/>
    <property type="match status" value="1"/>
</dbReference>
<dbReference type="InterPro" id="IPR036441">
    <property type="entry name" value="DHquinase_II_sf"/>
</dbReference>
<dbReference type="Proteomes" id="UP000231183">
    <property type="component" value="Unassembled WGS sequence"/>
</dbReference>
<evidence type="ECO:0000313" key="12">
    <source>
        <dbReference type="Proteomes" id="UP000231183"/>
    </source>
</evidence>
<feature type="binding site" evidence="7 9">
    <location>
        <begin position="100"/>
        <end position="101"/>
    </location>
    <ligand>
        <name>substrate</name>
    </ligand>
</feature>